<sequence>MASFTNRKRRDLQFSPGEKVFIKLHPYRQLTVARRACSKLAPRFFGPFEVLSHIGAVAYRLRLPVGSRIHPVFHVSQLRRVIGDHPTLDHIPATLDFSGPAPIYPAAILESRSPHPSTGVPEEVRVAWQHRPPTTSTWLLR</sequence>
<dbReference type="InterPro" id="IPR056924">
    <property type="entry name" value="SH3_Tf2-1"/>
</dbReference>
<evidence type="ECO:0000313" key="3">
    <source>
        <dbReference type="Proteomes" id="UP001418222"/>
    </source>
</evidence>
<proteinExistence type="predicted"/>
<dbReference type="EMBL" id="JBBWWQ010000007">
    <property type="protein sequence ID" value="KAK8942987.1"/>
    <property type="molecule type" value="Genomic_DNA"/>
</dbReference>
<accession>A0AAP0BKT0</accession>
<organism evidence="2 3">
    <name type="scientific">Platanthera zijinensis</name>
    <dbReference type="NCBI Taxonomy" id="2320716"/>
    <lineage>
        <taxon>Eukaryota</taxon>
        <taxon>Viridiplantae</taxon>
        <taxon>Streptophyta</taxon>
        <taxon>Embryophyta</taxon>
        <taxon>Tracheophyta</taxon>
        <taxon>Spermatophyta</taxon>
        <taxon>Magnoliopsida</taxon>
        <taxon>Liliopsida</taxon>
        <taxon>Asparagales</taxon>
        <taxon>Orchidaceae</taxon>
        <taxon>Orchidoideae</taxon>
        <taxon>Orchideae</taxon>
        <taxon>Orchidinae</taxon>
        <taxon>Platanthera</taxon>
    </lineage>
</organism>
<name>A0AAP0BKT0_9ASPA</name>
<dbReference type="AlphaFoldDB" id="A0AAP0BKT0"/>
<dbReference type="PANTHER" id="PTHR46148:SF52">
    <property type="entry name" value="OS04G0603800 PROTEIN"/>
    <property type="match status" value="1"/>
</dbReference>
<comment type="caution">
    <text evidence="2">The sequence shown here is derived from an EMBL/GenBank/DDBJ whole genome shotgun (WGS) entry which is preliminary data.</text>
</comment>
<evidence type="ECO:0000259" key="1">
    <source>
        <dbReference type="Pfam" id="PF24626"/>
    </source>
</evidence>
<feature type="domain" description="Tf2-1-like SH3-like" evidence="1">
    <location>
        <begin position="17"/>
        <end position="81"/>
    </location>
</feature>
<reference evidence="2 3" key="1">
    <citation type="journal article" date="2022" name="Nat. Plants">
        <title>Genomes of leafy and leafless Platanthera orchids illuminate the evolution of mycoheterotrophy.</title>
        <authorList>
            <person name="Li M.H."/>
            <person name="Liu K.W."/>
            <person name="Li Z."/>
            <person name="Lu H.C."/>
            <person name="Ye Q.L."/>
            <person name="Zhang D."/>
            <person name="Wang J.Y."/>
            <person name="Li Y.F."/>
            <person name="Zhong Z.M."/>
            <person name="Liu X."/>
            <person name="Yu X."/>
            <person name="Liu D.K."/>
            <person name="Tu X.D."/>
            <person name="Liu B."/>
            <person name="Hao Y."/>
            <person name="Liao X.Y."/>
            <person name="Jiang Y.T."/>
            <person name="Sun W.H."/>
            <person name="Chen J."/>
            <person name="Chen Y.Q."/>
            <person name="Ai Y."/>
            <person name="Zhai J.W."/>
            <person name="Wu S.S."/>
            <person name="Zhou Z."/>
            <person name="Hsiao Y.Y."/>
            <person name="Wu W.L."/>
            <person name="Chen Y.Y."/>
            <person name="Lin Y.F."/>
            <person name="Hsu J.L."/>
            <person name="Li C.Y."/>
            <person name="Wang Z.W."/>
            <person name="Zhao X."/>
            <person name="Zhong W.Y."/>
            <person name="Ma X.K."/>
            <person name="Ma L."/>
            <person name="Huang J."/>
            <person name="Chen G.Z."/>
            <person name="Huang M.Z."/>
            <person name="Huang L."/>
            <person name="Peng D.H."/>
            <person name="Luo Y.B."/>
            <person name="Zou S.Q."/>
            <person name="Chen S.P."/>
            <person name="Lan S."/>
            <person name="Tsai W.C."/>
            <person name="Van de Peer Y."/>
            <person name="Liu Z.J."/>
        </authorList>
    </citation>
    <scope>NUCLEOTIDE SEQUENCE [LARGE SCALE GENOMIC DNA]</scope>
    <source>
        <strain evidence="2">Lor287</strain>
    </source>
</reference>
<keyword evidence="3" id="KW-1185">Reference proteome</keyword>
<protein>
    <recommendedName>
        <fullName evidence="1">Tf2-1-like SH3-like domain-containing protein</fullName>
    </recommendedName>
</protein>
<gene>
    <name evidence="2" type="ORF">KSP39_PZI008950</name>
</gene>
<dbReference type="PANTHER" id="PTHR46148">
    <property type="entry name" value="CHROMO DOMAIN-CONTAINING PROTEIN"/>
    <property type="match status" value="1"/>
</dbReference>
<dbReference type="Proteomes" id="UP001418222">
    <property type="component" value="Unassembled WGS sequence"/>
</dbReference>
<dbReference type="Pfam" id="PF24626">
    <property type="entry name" value="SH3_Tf2-1"/>
    <property type="match status" value="1"/>
</dbReference>
<evidence type="ECO:0000313" key="2">
    <source>
        <dbReference type="EMBL" id="KAK8942987.1"/>
    </source>
</evidence>